<organism evidence="1 2">
    <name type="scientific">Novosphingobium hassiacum</name>
    <dbReference type="NCBI Taxonomy" id="173676"/>
    <lineage>
        <taxon>Bacteria</taxon>
        <taxon>Pseudomonadati</taxon>
        <taxon>Pseudomonadota</taxon>
        <taxon>Alphaproteobacteria</taxon>
        <taxon>Sphingomonadales</taxon>
        <taxon>Sphingomonadaceae</taxon>
        <taxon>Novosphingobium</taxon>
    </lineage>
</organism>
<evidence type="ECO:0000313" key="1">
    <source>
        <dbReference type="EMBL" id="MBB3862278.1"/>
    </source>
</evidence>
<evidence type="ECO:0000313" key="2">
    <source>
        <dbReference type="Proteomes" id="UP000562395"/>
    </source>
</evidence>
<name>A0A7W6EXE6_9SPHN</name>
<comment type="caution">
    <text evidence="1">The sequence shown here is derived from an EMBL/GenBank/DDBJ whole genome shotgun (WGS) entry which is preliminary data.</text>
</comment>
<dbReference type="EMBL" id="JACICY010000012">
    <property type="protein sequence ID" value="MBB3862278.1"/>
    <property type="molecule type" value="Genomic_DNA"/>
</dbReference>
<accession>A0A7W6EXE6</accession>
<protein>
    <recommendedName>
        <fullName evidence="3">DUF3768 domain-containing protein</fullName>
    </recommendedName>
</protein>
<dbReference type="Proteomes" id="UP000562395">
    <property type="component" value="Unassembled WGS sequence"/>
</dbReference>
<gene>
    <name evidence="1" type="ORF">GGQ88_003578</name>
</gene>
<evidence type="ECO:0008006" key="3">
    <source>
        <dbReference type="Google" id="ProtNLM"/>
    </source>
</evidence>
<dbReference type="RefSeq" id="WP_183614787.1">
    <property type="nucleotide sequence ID" value="NZ_JACICY010000012.1"/>
</dbReference>
<keyword evidence="2" id="KW-1185">Reference proteome</keyword>
<sequence length="135" mass="14776">MQQLAPAATGNTDRTAELAALNDAARTGSLATSKTVFTRALADILAGEDPDPGTRQLNLMMGQSSLRRLINETPIDPGNDPHGERDFGVVEFEGHKIFWKVDVYANDGTRSWGSETPWDAQLSFRIVTIMLASDW</sequence>
<reference evidence="1 2" key="1">
    <citation type="submission" date="2020-08" db="EMBL/GenBank/DDBJ databases">
        <title>Genomic Encyclopedia of Type Strains, Phase IV (KMG-IV): sequencing the most valuable type-strain genomes for metagenomic binning, comparative biology and taxonomic classification.</title>
        <authorList>
            <person name="Goeker M."/>
        </authorList>
    </citation>
    <scope>NUCLEOTIDE SEQUENCE [LARGE SCALE GENOMIC DNA]</scope>
    <source>
        <strain evidence="1 2">DSM 14552</strain>
    </source>
</reference>
<dbReference type="Pfam" id="PF12599">
    <property type="entry name" value="DUF3768"/>
    <property type="match status" value="1"/>
</dbReference>
<proteinExistence type="predicted"/>
<dbReference type="AlphaFoldDB" id="A0A7W6EXE6"/>
<dbReference type="InterPro" id="IPR022243">
    <property type="entry name" value="DUF3768"/>
</dbReference>